<dbReference type="InterPro" id="IPR013952">
    <property type="entry name" value="DUF1776_fun"/>
</dbReference>
<dbReference type="Gene3D" id="3.40.50.720">
    <property type="entry name" value="NAD(P)-binding Rossmann-like Domain"/>
    <property type="match status" value="1"/>
</dbReference>
<dbReference type="Proteomes" id="UP000696485">
    <property type="component" value="Unassembled WGS sequence"/>
</dbReference>
<gene>
    <name evidence="3" type="ORF">BG006_007270</name>
</gene>
<feature type="compositionally biased region" description="Low complexity" evidence="1">
    <location>
        <begin position="63"/>
        <end position="83"/>
    </location>
</feature>
<dbReference type="GO" id="GO:0016491">
    <property type="term" value="F:oxidoreductase activity"/>
    <property type="evidence" value="ECO:0007669"/>
    <property type="project" value="TreeGrafter"/>
</dbReference>
<proteinExistence type="predicted"/>
<feature type="transmembrane region" description="Helical" evidence="2">
    <location>
        <begin position="142"/>
        <end position="165"/>
    </location>
</feature>
<dbReference type="Pfam" id="PF08643">
    <property type="entry name" value="DUF1776"/>
    <property type="match status" value="1"/>
</dbReference>
<feature type="region of interest" description="Disordered" evidence="1">
    <location>
        <begin position="62"/>
        <end position="83"/>
    </location>
</feature>
<comment type="caution">
    <text evidence="3">The sequence shown here is derived from an EMBL/GenBank/DDBJ whole genome shotgun (WGS) entry which is preliminary data.</text>
</comment>
<organism evidence="3 4">
    <name type="scientific">Podila minutissima</name>
    <dbReference type="NCBI Taxonomy" id="64525"/>
    <lineage>
        <taxon>Eukaryota</taxon>
        <taxon>Fungi</taxon>
        <taxon>Fungi incertae sedis</taxon>
        <taxon>Mucoromycota</taxon>
        <taxon>Mortierellomycotina</taxon>
        <taxon>Mortierellomycetes</taxon>
        <taxon>Mortierellales</taxon>
        <taxon>Mortierellaceae</taxon>
        <taxon>Podila</taxon>
    </lineage>
</organism>
<feature type="region of interest" description="Disordered" evidence="1">
    <location>
        <begin position="1"/>
        <end position="47"/>
    </location>
</feature>
<keyword evidence="2" id="KW-1133">Transmembrane helix</keyword>
<protein>
    <submittedName>
        <fullName evidence="3">Uncharacterized protein</fullName>
    </submittedName>
</protein>
<dbReference type="SUPFAM" id="SSF51735">
    <property type="entry name" value="NAD(P)-binding Rossmann-fold domains"/>
    <property type="match status" value="1"/>
</dbReference>
<dbReference type="PANTHER" id="PTHR43313">
    <property type="entry name" value="SHORT-CHAIN DEHYDROGENASE/REDUCTASE FAMILY 9C"/>
    <property type="match status" value="1"/>
</dbReference>
<evidence type="ECO:0000256" key="1">
    <source>
        <dbReference type="SAM" id="MobiDB-lite"/>
    </source>
</evidence>
<dbReference type="PANTHER" id="PTHR43313:SF1">
    <property type="entry name" value="3BETA-HYDROXYSTEROID DEHYDROGENASE DHS-16"/>
    <property type="match status" value="1"/>
</dbReference>
<dbReference type="AlphaFoldDB" id="A0A9P5SHG0"/>
<evidence type="ECO:0000313" key="4">
    <source>
        <dbReference type="Proteomes" id="UP000696485"/>
    </source>
</evidence>
<reference evidence="3" key="1">
    <citation type="journal article" date="2020" name="Fungal Divers.">
        <title>Resolving the Mortierellaceae phylogeny through synthesis of multi-gene phylogenetics and phylogenomics.</title>
        <authorList>
            <person name="Vandepol N."/>
            <person name="Liber J."/>
            <person name="Desiro A."/>
            <person name="Na H."/>
            <person name="Kennedy M."/>
            <person name="Barry K."/>
            <person name="Grigoriev I.V."/>
            <person name="Miller A.N."/>
            <person name="O'Donnell K."/>
            <person name="Stajich J.E."/>
            <person name="Bonito G."/>
        </authorList>
    </citation>
    <scope>NUCLEOTIDE SEQUENCE</scope>
    <source>
        <strain evidence="3">NVP1</strain>
    </source>
</reference>
<dbReference type="EMBL" id="JAAAUY010000455">
    <property type="protein sequence ID" value="KAF9329667.1"/>
    <property type="molecule type" value="Genomic_DNA"/>
</dbReference>
<sequence length="558" mass="60121">MGQVNSTEAGQPTYHNPPSPPPPSSTSSIPSVDDLRDMTSRILASTNEAVKNLRENIPPIELPSLFPSSSASPSSTSSSSIADEGSSIDNLCGSLTSSPVVAITDDHQLLVYGSYADNSGDSVTDLIQIHYQLSVNWVRKNAVMVAVGVVALGIAITVGTVAVRASREHRQKVRKTRVLRGKDGAKREVVVVTNVSTLEGVALALSLEQQGFLVFVGVPSQAKADEVEQWRRSDIHPVIVDSDKPNPVEDLVRAVSSFLDQKNSSLLGGGPNSTSSSVIFEEELSDSIANIQFVSPEHTLKSVSEAEAKRRHHGKTDSPLFRLAAVIVNPHSAVVGSIEKVDLDEWRQSIDSNVTGTVIAAQKFMPLLRRTLALAKPRRSPRLILLSSAITGSIGFPYQSAICASHHAIESIADSLRREIKPQGIDVICLRLGVADTSFRKEWGEKKARFCDIEHRWIGNAGGVGLLSTLDPTQFLKAVFKSSSTTTSALCEATYDAITLNKPSTNIRIGKGSLAYSFVGWAAPRYVVDWSIKGKPIKVRSSNVKVINTCSSKSTHEE</sequence>
<keyword evidence="2" id="KW-0472">Membrane</keyword>
<feature type="compositionally biased region" description="Polar residues" evidence="1">
    <location>
        <begin position="1"/>
        <end position="14"/>
    </location>
</feature>
<keyword evidence="4" id="KW-1185">Reference proteome</keyword>
<keyword evidence="2" id="KW-0812">Transmembrane</keyword>
<dbReference type="GO" id="GO:0008202">
    <property type="term" value="P:steroid metabolic process"/>
    <property type="evidence" value="ECO:0007669"/>
    <property type="project" value="TreeGrafter"/>
</dbReference>
<accession>A0A9P5SHG0</accession>
<feature type="compositionally biased region" description="Pro residues" evidence="1">
    <location>
        <begin position="15"/>
        <end position="24"/>
    </location>
</feature>
<evidence type="ECO:0000313" key="3">
    <source>
        <dbReference type="EMBL" id="KAF9329667.1"/>
    </source>
</evidence>
<dbReference type="InterPro" id="IPR036291">
    <property type="entry name" value="NAD(P)-bd_dom_sf"/>
</dbReference>
<name>A0A9P5SHG0_9FUNG</name>
<evidence type="ECO:0000256" key="2">
    <source>
        <dbReference type="SAM" id="Phobius"/>
    </source>
</evidence>